<dbReference type="RefSeq" id="WP_089182922.1">
    <property type="nucleotide sequence ID" value="NZ_CP043427.1"/>
</dbReference>
<proteinExistence type="inferred from homology"/>
<dbReference type="PANTHER" id="PTHR20275">
    <property type="entry name" value="NAD KINASE"/>
    <property type="match status" value="1"/>
</dbReference>
<dbReference type="Gene3D" id="2.60.200.30">
    <property type="entry name" value="Probable inorganic polyphosphate/atp-NAD kinase, domain 2"/>
    <property type="match status" value="1"/>
</dbReference>
<dbReference type="InterPro" id="IPR017437">
    <property type="entry name" value="ATP-NAD_kinase_PpnK-typ_C"/>
</dbReference>
<dbReference type="Gene3D" id="3.40.50.10330">
    <property type="entry name" value="Probable inorganic polyphosphate/atp-NAD kinase, domain 1"/>
    <property type="match status" value="1"/>
</dbReference>
<dbReference type="PANTHER" id="PTHR20275:SF0">
    <property type="entry name" value="NAD KINASE"/>
    <property type="match status" value="1"/>
</dbReference>
<keyword evidence="2 6" id="KW-0418">Kinase</keyword>
<name>A0A381DIJ8_9BACT</name>
<dbReference type="InterPro" id="IPR002504">
    <property type="entry name" value="NADK"/>
</dbReference>
<comment type="catalytic activity">
    <reaction evidence="5 6">
        <text>NAD(+) + ATP = ADP + NADP(+) + H(+)</text>
        <dbReference type="Rhea" id="RHEA:18629"/>
        <dbReference type="ChEBI" id="CHEBI:15378"/>
        <dbReference type="ChEBI" id="CHEBI:30616"/>
        <dbReference type="ChEBI" id="CHEBI:57540"/>
        <dbReference type="ChEBI" id="CHEBI:58349"/>
        <dbReference type="ChEBI" id="CHEBI:456216"/>
        <dbReference type="EC" id="2.7.1.23"/>
    </reaction>
</comment>
<dbReference type="GO" id="GO:0003951">
    <property type="term" value="F:NAD+ kinase activity"/>
    <property type="evidence" value="ECO:0007669"/>
    <property type="project" value="UniProtKB-UniRule"/>
</dbReference>
<keyword evidence="6" id="KW-0963">Cytoplasm</keyword>
<dbReference type="AlphaFoldDB" id="A0A381DIJ8"/>
<sequence length="289" mass="32393">MEKEKINHKNIKNIGIVAKNHEDIKQNINHISQILNLYGVNTILETESAKLLNLKGQSLLKLAKTCDMIISLGGDGTLLGVCRKIVDFNTPIIGIYAGNLGFLTDVNMANTKEFFADFFDGKFEVQRPYLLDINLKKDEKILNKIAFNDVVLVRSKIKSIAKIDAFLHDKHFNSYFGDGVIVSSPIGSTAYNMSAGGSIIYPLCNVFSITPICSHSLTQRSLILPKEAEISFKSRDNVVVVIDGQDVYEMSDYDEVSVKLSDKRVNLIKSVKADYFDILKEKLRWGHND</sequence>
<dbReference type="GO" id="GO:0005737">
    <property type="term" value="C:cytoplasm"/>
    <property type="evidence" value="ECO:0007669"/>
    <property type="project" value="UniProtKB-SubCell"/>
</dbReference>
<dbReference type="EC" id="2.7.1.23" evidence="6"/>
<dbReference type="NCBIfam" id="NF010679">
    <property type="entry name" value="PRK14077.1"/>
    <property type="match status" value="1"/>
</dbReference>
<dbReference type="OrthoDB" id="9774737at2"/>
<dbReference type="GO" id="GO:0005524">
    <property type="term" value="F:ATP binding"/>
    <property type="evidence" value="ECO:0007669"/>
    <property type="project" value="UniProtKB-KW"/>
</dbReference>
<keyword evidence="4 6" id="KW-0520">NAD</keyword>
<dbReference type="GeneID" id="93091156"/>
<keyword evidence="6" id="KW-0067">ATP-binding</keyword>
<feature type="binding site" evidence="6">
    <location>
        <position position="178"/>
    </location>
    <ligand>
        <name>NAD(+)</name>
        <dbReference type="ChEBI" id="CHEBI:57540"/>
    </ligand>
</feature>
<evidence type="ECO:0000313" key="7">
    <source>
        <dbReference type="EMBL" id="SUX10524.1"/>
    </source>
</evidence>
<dbReference type="SUPFAM" id="SSF111331">
    <property type="entry name" value="NAD kinase/diacylglycerol kinase-like"/>
    <property type="match status" value="1"/>
</dbReference>
<dbReference type="Pfam" id="PF20143">
    <property type="entry name" value="NAD_kinase_C"/>
    <property type="match status" value="1"/>
</dbReference>
<accession>A0A381DIJ8</accession>
<reference evidence="7 8" key="1">
    <citation type="submission" date="2018-06" db="EMBL/GenBank/DDBJ databases">
        <authorList>
            <consortium name="Pathogen Informatics"/>
            <person name="Doyle S."/>
        </authorList>
    </citation>
    <scope>NUCLEOTIDE SEQUENCE [LARGE SCALE GENOMIC DNA]</scope>
    <source>
        <strain evidence="7 8">NCTC12475</strain>
    </source>
</reference>
<comment type="subcellular location">
    <subcellularLocation>
        <location evidence="6">Cytoplasm</location>
    </subcellularLocation>
</comment>
<feature type="binding site" evidence="6">
    <location>
        <begin position="75"/>
        <end position="76"/>
    </location>
    <ligand>
        <name>NAD(+)</name>
        <dbReference type="ChEBI" id="CHEBI:57540"/>
    </ligand>
</feature>
<evidence type="ECO:0000256" key="6">
    <source>
        <dbReference type="HAMAP-Rule" id="MF_00361"/>
    </source>
</evidence>
<dbReference type="HAMAP" id="MF_00361">
    <property type="entry name" value="NAD_kinase"/>
    <property type="match status" value="1"/>
</dbReference>
<dbReference type="EMBL" id="UFVD01000001">
    <property type="protein sequence ID" value="SUX10524.1"/>
    <property type="molecule type" value="Genomic_DNA"/>
</dbReference>
<evidence type="ECO:0000256" key="3">
    <source>
        <dbReference type="ARBA" id="ARBA00022857"/>
    </source>
</evidence>
<comment type="cofactor">
    <cofactor evidence="6">
        <name>a divalent metal cation</name>
        <dbReference type="ChEBI" id="CHEBI:60240"/>
    </cofactor>
</comment>
<protein>
    <recommendedName>
        <fullName evidence="6">NAD kinase</fullName>
        <ecNumber evidence="6">2.7.1.23</ecNumber>
    </recommendedName>
    <alternativeName>
        <fullName evidence="6">ATP-dependent NAD kinase</fullName>
    </alternativeName>
</protein>
<dbReference type="Pfam" id="PF01513">
    <property type="entry name" value="NAD_kinase"/>
    <property type="match status" value="1"/>
</dbReference>
<keyword evidence="8" id="KW-1185">Reference proteome</keyword>
<dbReference type="STRING" id="32024.GCA_000788295_00936"/>
<evidence type="ECO:0000313" key="8">
    <source>
        <dbReference type="Proteomes" id="UP000254920"/>
    </source>
</evidence>
<feature type="binding site" evidence="6">
    <location>
        <position position="245"/>
    </location>
    <ligand>
        <name>NAD(+)</name>
        <dbReference type="ChEBI" id="CHEBI:57540"/>
    </ligand>
</feature>
<dbReference type="GO" id="GO:0006741">
    <property type="term" value="P:NADP+ biosynthetic process"/>
    <property type="evidence" value="ECO:0007669"/>
    <property type="project" value="UniProtKB-UniRule"/>
</dbReference>
<dbReference type="GO" id="GO:0046872">
    <property type="term" value="F:metal ion binding"/>
    <property type="evidence" value="ECO:0007669"/>
    <property type="project" value="UniProtKB-UniRule"/>
</dbReference>
<comment type="similarity">
    <text evidence="6">Belongs to the NAD kinase family.</text>
</comment>
<evidence type="ECO:0000256" key="1">
    <source>
        <dbReference type="ARBA" id="ARBA00022679"/>
    </source>
</evidence>
<evidence type="ECO:0000256" key="2">
    <source>
        <dbReference type="ARBA" id="ARBA00022777"/>
    </source>
</evidence>
<feature type="binding site" evidence="6">
    <location>
        <begin position="148"/>
        <end position="149"/>
    </location>
    <ligand>
        <name>NAD(+)</name>
        <dbReference type="ChEBI" id="CHEBI:57540"/>
    </ligand>
</feature>
<comment type="caution">
    <text evidence="6">Lacks conserved residue(s) required for the propagation of feature annotation.</text>
</comment>
<gene>
    <name evidence="7" type="primary">pnk</name>
    <name evidence="6" type="synonym">nadK</name>
    <name evidence="7" type="ORF">NCTC12475_00721</name>
</gene>
<evidence type="ECO:0000256" key="5">
    <source>
        <dbReference type="ARBA" id="ARBA00047925"/>
    </source>
</evidence>
<dbReference type="InterPro" id="IPR017438">
    <property type="entry name" value="ATP-NAD_kinase_N"/>
</dbReference>
<feature type="binding site" evidence="6">
    <location>
        <position position="186"/>
    </location>
    <ligand>
        <name>NAD(+)</name>
        <dbReference type="ChEBI" id="CHEBI:57540"/>
    </ligand>
</feature>
<keyword evidence="1 6" id="KW-0808">Transferase</keyword>
<dbReference type="Proteomes" id="UP000254920">
    <property type="component" value="Unassembled WGS sequence"/>
</dbReference>
<keyword evidence="6" id="KW-0547">Nucleotide-binding</keyword>
<dbReference type="InterPro" id="IPR016064">
    <property type="entry name" value="NAD/diacylglycerol_kinase_sf"/>
</dbReference>
<keyword evidence="3 6" id="KW-0521">NADP</keyword>
<feature type="binding site" evidence="6">
    <location>
        <begin position="189"/>
        <end position="194"/>
    </location>
    <ligand>
        <name>NAD(+)</name>
        <dbReference type="ChEBI" id="CHEBI:57540"/>
    </ligand>
</feature>
<evidence type="ECO:0000256" key="4">
    <source>
        <dbReference type="ARBA" id="ARBA00023027"/>
    </source>
</evidence>
<dbReference type="GO" id="GO:0051287">
    <property type="term" value="F:NAD binding"/>
    <property type="evidence" value="ECO:0007669"/>
    <property type="project" value="UniProtKB-ARBA"/>
</dbReference>
<comment type="function">
    <text evidence="6">Involved in the regulation of the intracellular balance of NAD and NADP, and is a key enzyme in the biosynthesis of NADP. Catalyzes specifically the phosphorylation on 2'-hydroxyl of the adenosine moiety of NAD to yield NADP.</text>
</comment>
<dbReference type="GO" id="GO:0019674">
    <property type="term" value="P:NAD+ metabolic process"/>
    <property type="evidence" value="ECO:0007669"/>
    <property type="project" value="InterPro"/>
</dbReference>
<feature type="active site" description="Proton acceptor" evidence="6">
    <location>
        <position position="75"/>
    </location>
</feature>
<organism evidence="7 8">
    <name type="scientific">Campylobacter sputorum subsp. sputorum</name>
    <dbReference type="NCBI Taxonomy" id="32024"/>
    <lineage>
        <taxon>Bacteria</taxon>
        <taxon>Pseudomonadati</taxon>
        <taxon>Campylobacterota</taxon>
        <taxon>Epsilonproteobacteria</taxon>
        <taxon>Campylobacterales</taxon>
        <taxon>Campylobacteraceae</taxon>
        <taxon>Campylobacter</taxon>
    </lineage>
</organism>